<keyword evidence="3 5" id="KW-1133">Transmembrane helix</keyword>
<proteinExistence type="predicted"/>
<evidence type="ECO:0000313" key="7">
    <source>
        <dbReference type="Proteomes" id="UP000264820"/>
    </source>
</evidence>
<dbReference type="AlphaFoldDB" id="A0A3Q2ZL74"/>
<dbReference type="InterPro" id="IPR007237">
    <property type="entry name" value="CD20-like"/>
</dbReference>
<feature type="transmembrane region" description="Helical" evidence="5">
    <location>
        <begin position="39"/>
        <end position="59"/>
    </location>
</feature>
<keyword evidence="2 5" id="KW-0812">Transmembrane</keyword>
<dbReference type="Proteomes" id="UP000264820">
    <property type="component" value="Unplaced"/>
</dbReference>
<name>A0A3Q2ZL74_HIPCM</name>
<evidence type="ECO:0000256" key="3">
    <source>
        <dbReference type="ARBA" id="ARBA00022989"/>
    </source>
</evidence>
<accession>A0A3Q2ZL74</accession>
<sequence>MSVALLSLSQTRGNNDAPQDTTVGGAKPLHRFINAQPQLIGIAVLIMGVSFVITTIVMAEQIHYSHVFKTIPPGYVIGALFIICGILFIITEHNPTKRTVTVSLALSIVAILASVWTAIIVIPEMEHFDYYYSPDEFVEVDNMTSQEEERSLRAKTDIVKLTLSMVFMCYVFVGLIIFIVMSSLATAAIRSTRSQAIVVMSRTANTAPTELQDEQSHYIPVHRSLSQEVFPVSHRYNACVCTGESPPKKPLGGPMAKLQICRCDV</sequence>
<keyword evidence="7" id="KW-1185">Reference proteome</keyword>
<evidence type="ECO:0000256" key="4">
    <source>
        <dbReference type="ARBA" id="ARBA00023136"/>
    </source>
</evidence>
<dbReference type="Pfam" id="PF04103">
    <property type="entry name" value="CD20"/>
    <property type="match status" value="1"/>
</dbReference>
<protein>
    <submittedName>
        <fullName evidence="6">Uncharacterized LOC109528687</fullName>
    </submittedName>
</protein>
<evidence type="ECO:0000256" key="5">
    <source>
        <dbReference type="SAM" id="Phobius"/>
    </source>
</evidence>
<dbReference type="Ensembl" id="ENSHCOT00000023331.1">
    <property type="protein sequence ID" value="ENSHCOP00000027204.1"/>
    <property type="gene ID" value="ENSHCOG00000018830.1"/>
</dbReference>
<reference evidence="6" key="1">
    <citation type="submission" date="2025-08" db="UniProtKB">
        <authorList>
            <consortium name="Ensembl"/>
        </authorList>
    </citation>
    <scope>IDENTIFICATION</scope>
</reference>
<keyword evidence="4 5" id="KW-0472">Membrane</keyword>
<dbReference type="GO" id="GO:0016020">
    <property type="term" value="C:membrane"/>
    <property type="evidence" value="ECO:0007669"/>
    <property type="project" value="UniProtKB-SubCell"/>
</dbReference>
<feature type="transmembrane region" description="Helical" evidence="5">
    <location>
        <begin position="161"/>
        <end position="185"/>
    </location>
</feature>
<evidence type="ECO:0000256" key="1">
    <source>
        <dbReference type="ARBA" id="ARBA00004141"/>
    </source>
</evidence>
<feature type="transmembrane region" description="Helical" evidence="5">
    <location>
        <begin position="102"/>
        <end position="122"/>
    </location>
</feature>
<evidence type="ECO:0000313" key="6">
    <source>
        <dbReference type="Ensembl" id="ENSHCOP00000027204.1"/>
    </source>
</evidence>
<dbReference type="OMA" id="MENYQHM"/>
<dbReference type="GeneTree" id="ENSGT00510000052164"/>
<organism evidence="6 7">
    <name type="scientific">Hippocampus comes</name>
    <name type="common">Tiger tail seahorse</name>
    <dbReference type="NCBI Taxonomy" id="109280"/>
    <lineage>
        <taxon>Eukaryota</taxon>
        <taxon>Metazoa</taxon>
        <taxon>Chordata</taxon>
        <taxon>Craniata</taxon>
        <taxon>Vertebrata</taxon>
        <taxon>Euteleostomi</taxon>
        <taxon>Actinopterygii</taxon>
        <taxon>Neopterygii</taxon>
        <taxon>Teleostei</taxon>
        <taxon>Neoteleostei</taxon>
        <taxon>Acanthomorphata</taxon>
        <taxon>Syngnathiaria</taxon>
        <taxon>Syngnathiformes</taxon>
        <taxon>Syngnathoidei</taxon>
        <taxon>Syngnathidae</taxon>
        <taxon>Hippocampus</taxon>
    </lineage>
</organism>
<comment type="subcellular location">
    <subcellularLocation>
        <location evidence="1">Membrane</location>
        <topology evidence="1">Multi-pass membrane protein</topology>
    </subcellularLocation>
</comment>
<feature type="transmembrane region" description="Helical" evidence="5">
    <location>
        <begin position="71"/>
        <end position="90"/>
    </location>
</feature>
<evidence type="ECO:0000256" key="2">
    <source>
        <dbReference type="ARBA" id="ARBA00022692"/>
    </source>
</evidence>
<reference evidence="6" key="2">
    <citation type="submission" date="2025-09" db="UniProtKB">
        <authorList>
            <consortium name="Ensembl"/>
        </authorList>
    </citation>
    <scope>IDENTIFICATION</scope>
</reference>